<dbReference type="PANTHER" id="PTHR41542">
    <property type="entry name" value="BLL5807 PROTEIN"/>
    <property type="match status" value="1"/>
</dbReference>
<dbReference type="Pfam" id="PF04280">
    <property type="entry name" value="Tim44"/>
    <property type="match status" value="1"/>
</dbReference>
<name>A0ABW1ARH0_9RHOO</name>
<evidence type="ECO:0000313" key="5">
    <source>
        <dbReference type="Proteomes" id="UP001595974"/>
    </source>
</evidence>
<reference evidence="5" key="1">
    <citation type="journal article" date="2019" name="Int. J. Syst. Evol. Microbiol.">
        <title>The Global Catalogue of Microorganisms (GCM) 10K type strain sequencing project: providing services to taxonomists for standard genome sequencing and annotation.</title>
        <authorList>
            <consortium name="The Broad Institute Genomics Platform"/>
            <consortium name="The Broad Institute Genome Sequencing Center for Infectious Disease"/>
            <person name="Wu L."/>
            <person name="Ma J."/>
        </authorList>
    </citation>
    <scope>NUCLEOTIDE SEQUENCE [LARGE SCALE GENOMIC DNA]</scope>
    <source>
        <strain evidence="5">SHR3</strain>
    </source>
</reference>
<dbReference type="PANTHER" id="PTHR41542:SF1">
    <property type="entry name" value="BLL5807 PROTEIN"/>
    <property type="match status" value="1"/>
</dbReference>
<proteinExistence type="predicted"/>
<keyword evidence="2" id="KW-0812">Transmembrane</keyword>
<feature type="region of interest" description="Disordered" evidence="1">
    <location>
        <begin position="1"/>
        <end position="32"/>
    </location>
</feature>
<dbReference type="SUPFAM" id="SSF54427">
    <property type="entry name" value="NTF2-like"/>
    <property type="match status" value="1"/>
</dbReference>
<dbReference type="RefSeq" id="WP_385961149.1">
    <property type="nucleotide sequence ID" value="NZ_JBHSOG010000043.1"/>
</dbReference>
<dbReference type="EMBL" id="JBHSOG010000043">
    <property type="protein sequence ID" value="MFC5769867.1"/>
    <property type="molecule type" value="Genomic_DNA"/>
</dbReference>
<gene>
    <name evidence="4" type="ORF">ACFPTN_10825</name>
</gene>
<feature type="transmembrane region" description="Helical" evidence="2">
    <location>
        <begin position="34"/>
        <end position="54"/>
    </location>
</feature>
<feature type="region of interest" description="Disordered" evidence="1">
    <location>
        <begin position="86"/>
        <end position="110"/>
    </location>
</feature>
<evidence type="ECO:0000259" key="3">
    <source>
        <dbReference type="SMART" id="SM00978"/>
    </source>
</evidence>
<protein>
    <submittedName>
        <fullName evidence="4">Tim44 domain-containing protein</fullName>
    </submittedName>
</protein>
<sequence>MQRSAPAQAPRQPAATPPSQTPAAAPAEQPRRGWMGPVAGLAAGLGLAALASHLGFGEELASFMMLALLAIAAVVVFRLLFRRGPASGARPQQGLQYAGTPASGTGTVPRFDAAQPVSPVSAAAARGFDAEAFARQAKVNFIRLQAANDAGDLDDIREFTTPEMFAEIRLQLAERGSAAQRTDVIQLDAEVIDIAEEAGRYIVSVRFSGLLREEAGAAPAPFDEVWHLTKPMTGTSGWVIAGIQQTH</sequence>
<feature type="compositionally biased region" description="Low complexity" evidence="1">
    <location>
        <begin position="1"/>
        <end position="14"/>
    </location>
</feature>
<feature type="transmembrane region" description="Helical" evidence="2">
    <location>
        <begin position="60"/>
        <end position="81"/>
    </location>
</feature>
<evidence type="ECO:0000256" key="2">
    <source>
        <dbReference type="SAM" id="Phobius"/>
    </source>
</evidence>
<accession>A0ABW1ARH0</accession>
<keyword evidence="2" id="KW-0472">Membrane</keyword>
<comment type="caution">
    <text evidence="4">The sequence shown here is derived from an EMBL/GenBank/DDBJ whole genome shotgun (WGS) entry which is preliminary data.</text>
</comment>
<keyword evidence="2" id="KW-1133">Transmembrane helix</keyword>
<evidence type="ECO:0000256" key="1">
    <source>
        <dbReference type="SAM" id="MobiDB-lite"/>
    </source>
</evidence>
<dbReference type="SMART" id="SM00978">
    <property type="entry name" value="Tim44"/>
    <property type="match status" value="1"/>
</dbReference>
<dbReference type="InterPro" id="IPR032710">
    <property type="entry name" value="NTF2-like_dom_sf"/>
</dbReference>
<evidence type="ECO:0000313" key="4">
    <source>
        <dbReference type="EMBL" id="MFC5769867.1"/>
    </source>
</evidence>
<dbReference type="InterPro" id="IPR007379">
    <property type="entry name" value="Tim44-like_dom"/>
</dbReference>
<dbReference type="Gene3D" id="3.10.450.240">
    <property type="match status" value="1"/>
</dbReference>
<keyword evidence="5" id="KW-1185">Reference proteome</keyword>
<organism evidence="4 5">
    <name type="scientific">Thauera sinica</name>
    <dbReference type="NCBI Taxonomy" id="2665146"/>
    <lineage>
        <taxon>Bacteria</taxon>
        <taxon>Pseudomonadati</taxon>
        <taxon>Pseudomonadota</taxon>
        <taxon>Betaproteobacteria</taxon>
        <taxon>Rhodocyclales</taxon>
        <taxon>Zoogloeaceae</taxon>
        <taxon>Thauera</taxon>
    </lineage>
</organism>
<dbReference type="Proteomes" id="UP001595974">
    <property type="component" value="Unassembled WGS sequence"/>
</dbReference>
<feature type="domain" description="Tim44-like" evidence="3">
    <location>
        <begin position="114"/>
        <end position="245"/>
    </location>
</feature>